<reference evidence="9" key="1">
    <citation type="journal article" date="2019" name="Int. J. Syst. Evol. Microbiol.">
        <title>The Global Catalogue of Microorganisms (GCM) 10K type strain sequencing project: providing services to taxonomists for standard genome sequencing and annotation.</title>
        <authorList>
            <consortium name="The Broad Institute Genomics Platform"/>
            <consortium name="The Broad Institute Genome Sequencing Center for Infectious Disease"/>
            <person name="Wu L."/>
            <person name="Ma J."/>
        </authorList>
    </citation>
    <scope>NUCLEOTIDE SEQUENCE [LARGE SCALE GENOMIC DNA]</scope>
    <source>
        <strain evidence="9">CECT 7184</strain>
    </source>
</reference>
<evidence type="ECO:0000256" key="1">
    <source>
        <dbReference type="ARBA" id="ARBA00010233"/>
    </source>
</evidence>
<dbReference type="InterPro" id="IPR040449">
    <property type="entry name" value="Peptidase_S66_N"/>
</dbReference>
<keyword evidence="3" id="KW-0645">Protease</keyword>
<dbReference type="InterPro" id="IPR027461">
    <property type="entry name" value="Carboxypeptidase_A_C_sf"/>
</dbReference>
<dbReference type="InterPro" id="IPR040921">
    <property type="entry name" value="Peptidase_S66C"/>
</dbReference>
<evidence type="ECO:0000256" key="3">
    <source>
        <dbReference type="ARBA" id="ARBA00022670"/>
    </source>
</evidence>
<dbReference type="EMBL" id="JBHSOZ010000003">
    <property type="protein sequence ID" value="MFC5712385.1"/>
    <property type="molecule type" value="Genomic_DNA"/>
</dbReference>
<comment type="caution">
    <text evidence="8">The sequence shown here is derived from an EMBL/GenBank/DDBJ whole genome shotgun (WGS) entry which is preliminary data.</text>
</comment>
<evidence type="ECO:0000256" key="5">
    <source>
        <dbReference type="ARBA" id="ARBA00022825"/>
    </source>
</evidence>
<proteinExistence type="inferred from homology"/>
<dbReference type="Pfam" id="PF17676">
    <property type="entry name" value="Peptidase_S66C"/>
    <property type="match status" value="1"/>
</dbReference>
<dbReference type="InterPro" id="IPR003507">
    <property type="entry name" value="S66_fam"/>
</dbReference>
<feature type="domain" description="LD-carboxypeptidase N-terminal" evidence="6">
    <location>
        <begin position="14"/>
        <end position="129"/>
    </location>
</feature>
<evidence type="ECO:0000256" key="2">
    <source>
        <dbReference type="ARBA" id="ARBA00022645"/>
    </source>
</evidence>
<dbReference type="InterPro" id="IPR029062">
    <property type="entry name" value="Class_I_gatase-like"/>
</dbReference>
<dbReference type="Pfam" id="PF02016">
    <property type="entry name" value="Peptidase_S66"/>
    <property type="match status" value="1"/>
</dbReference>
<gene>
    <name evidence="8" type="ORF">ACFPU1_06295</name>
</gene>
<dbReference type="RefSeq" id="WP_385939506.1">
    <property type="nucleotide sequence ID" value="NZ_JBHSOZ010000003.1"/>
</dbReference>
<dbReference type="SUPFAM" id="SSF141986">
    <property type="entry name" value="LD-carboxypeptidase A C-terminal domain-like"/>
    <property type="match status" value="1"/>
</dbReference>
<keyword evidence="5" id="KW-0720">Serine protease</keyword>
<name>A0ABW0YLT2_9BACI</name>
<dbReference type="Gene3D" id="3.40.50.10740">
    <property type="entry name" value="Class I glutamine amidotransferase-like"/>
    <property type="match status" value="1"/>
</dbReference>
<protein>
    <submittedName>
        <fullName evidence="8">LD-carboxypeptidase</fullName>
    </submittedName>
</protein>
<comment type="similarity">
    <text evidence="1">Belongs to the peptidase S66 family.</text>
</comment>
<feature type="domain" description="LD-carboxypeptidase C-terminal" evidence="7">
    <location>
        <begin position="178"/>
        <end position="291"/>
    </location>
</feature>
<evidence type="ECO:0000256" key="4">
    <source>
        <dbReference type="ARBA" id="ARBA00022801"/>
    </source>
</evidence>
<dbReference type="CDD" id="cd07025">
    <property type="entry name" value="Peptidase_S66"/>
    <property type="match status" value="1"/>
</dbReference>
<dbReference type="InterPro" id="IPR027478">
    <property type="entry name" value="LdcA_N"/>
</dbReference>
<evidence type="ECO:0000259" key="7">
    <source>
        <dbReference type="Pfam" id="PF17676"/>
    </source>
</evidence>
<sequence>MAIRPPLLQAGDTIGLVTLGSPQDAALTNERAQFLTDMGFNVLFGQYVYSFEGITAAPAEARAEDLMNMFANPEVDMILPTRGTTGVQTILPFLDYNFIANNPKIISGYSDITVLLNALYQFSNLVTFHSLLLIDFRPGTPAYNYDQFFEAVSTLTAPRPILNPPGMPLISLISGNVTGPMVGGNLTSIVNTLGTPYEIDTSNKILFLEEINSPTTIVFRHLIQLAMAGKFNDCLGIVMGECTNCPVSYGETYNDLITSIIAPYGKPLMTNLATAHGTYKAAIPVGATVNLNTINNTLTVTEPSVSI</sequence>
<keyword evidence="9" id="KW-1185">Reference proteome</keyword>
<keyword evidence="2" id="KW-0121">Carboxypeptidase</keyword>
<evidence type="ECO:0000313" key="9">
    <source>
        <dbReference type="Proteomes" id="UP001596142"/>
    </source>
</evidence>
<dbReference type="SUPFAM" id="SSF52317">
    <property type="entry name" value="Class I glutamine amidotransferase-like"/>
    <property type="match status" value="1"/>
</dbReference>
<dbReference type="PANTHER" id="PTHR30237:SF2">
    <property type="entry name" value="MUREIN TETRAPEPTIDE CARBOXYPEPTIDASE"/>
    <property type="match status" value="1"/>
</dbReference>
<evidence type="ECO:0000313" key="8">
    <source>
        <dbReference type="EMBL" id="MFC5712385.1"/>
    </source>
</evidence>
<dbReference type="Proteomes" id="UP001596142">
    <property type="component" value="Unassembled WGS sequence"/>
</dbReference>
<dbReference type="PANTHER" id="PTHR30237">
    <property type="entry name" value="MURAMOYLTETRAPEPTIDE CARBOXYPEPTIDASE"/>
    <property type="match status" value="1"/>
</dbReference>
<organism evidence="8 9">
    <name type="scientific">Thalassorhabdus alkalitolerans</name>
    <dbReference type="NCBI Taxonomy" id="2282697"/>
    <lineage>
        <taxon>Bacteria</taxon>
        <taxon>Bacillati</taxon>
        <taxon>Bacillota</taxon>
        <taxon>Bacilli</taxon>
        <taxon>Bacillales</taxon>
        <taxon>Bacillaceae</taxon>
        <taxon>Thalassorhabdus</taxon>
    </lineage>
</organism>
<evidence type="ECO:0000259" key="6">
    <source>
        <dbReference type="Pfam" id="PF02016"/>
    </source>
</evidence>
<dbReference type="PIRSF" id="PIRSF028757">
    <property type="entry name" value="LD-carboxypeptidase"/>
    <property type="match status" value="1"/>
</dbReference>
<dbReference type="Gene3D" id="3.50.30.60">
    <property type="entry name" value="LD-carboxypeptidase A C-terminal domain-like"/>
    <property type="match status" value="1"/>
</dbReference>
<keyword evidence="4" id="KW-0378">Hydrolase</keyword>
<accession>A0ABW0YLT2</accession>